<evidence type="ECO:0000313" key="2">
    <source>
        <dbReference type="Proteomes" id="UP000625711"/>
    </source>
</evidence>
<dbReference type="AlphaFoldDB" id="A0A834MH49"/>
<dbReference type="GO" id="GO:0005739">
    <property type="term" value="C:mitochondrion"/>
    <property type="evidence" value="ECO:0007669"/>
    <property type="project" value="TreeGrafter"/>
</dbReference>
<sequence length="271" mass="30792">MFSPLCTGKDGWRQPGEPRKFYHTNYNHKLPYHSSAILASALQTVTMKYRLKSNSFSLMNICADLTSNGRKLVATSVCHPFSLNCDSDFIDCLDKWEGPLYQSITPRCTIGTERVMQHLTILGIPESRLKKAANKAGQQRDMPAYKYNTVKDMLEYYLACTTYATASNVTSIEKPLQVNAPYPEIFDQYIGQDGNVYASSRYDDTKVQSIPIMAGFHSGSEIGGLLESLHTEARKLKIARFHQFTIDKDEYEECLNDILTLKEEYEDSYLI</sequence>
<dbReference type="PANTHER" id="PTHR13391:SF0">
    <property type="entry name" value="PROTEIN MISATO HOMOLOG 1"/>
    <property type="match status" value="1"/>
</dbReference>
<keyword evidence="2" id="KW-1185">Reference proteome</keyword>
<dbReference type="PANTHER" id="PTHR13391">
    <property type="entry name" value="MITOCHONDRIAL DISTRIBUTION REGULATOR MISATO"/>
    <property type="match status" value="1"/>
</dbReference>
<evidence type="ECO:0000313" key="1">
    <source>
        <dbReference type="EMBL" id="KAF7279810.1"/>
    </source>
</evidence>
<protein>
    <submittedName>
        <fullName evidence="1">Uncharacterized protein</fullName>
    </submittedName>
</protein>
<dbReference type="OrthoDB" id="271881at2759"/>
<name>A0A834MH49_RHYFE</name>
<dbReference type="EMBL" id="JAACXV010000339">
    <property type="protein sequence ID" value="KAF7279810.1"/>
    <property type="molecule type" value="Genomic_DNA"/>
</dbReference>
<gene>
    <name evidence="1" type="ORF">GWI33_006732</name>
</gene>
<proteinExistence type="predicted"/>
<dbReference type="InterPro" id="IPR049942">
    <property type="entry name" value="DML1/Misato"/>
</dbReference>
<comment type="caution">
    <text evidence="1">The sequence shown here is derived from an EMBL/GenBank/DDBJ whole genome shotgun (WGS) entry which is preliminary data.</text>
</comment>
<reference evidence="1" key="1">
    <citation type="submission" date="2020-08" db="EMBL/GenBank/DDBJ databases">
        <title>Genome sequencing and assembly of the red palm weevil Rhynchophorus ferrugineus.</title>
        <authorList>
            <person name="Dias G.B."/>
            <person name="Bergman C.M."/>
            <person name="Manee M."/>
        </authorList>
    </citation>
    <scope>NUCLEOTIDE SEQUENCE</scope>
    <source>
        <strain evidence="1">AA-2017</strain>
        <tissue evidence="1">Whole larva</tissue>
    </source>
</reference>
<accession>A0A834MH49</accession>
<dbReference type="Proteomes" id="UP000625711">
    <property type="component" value="Unassembled WGS sequence"/>
</dbReference>
<dbReference type="GO" id="GO:0007005">
    <property type="term" value="P:mitochondrion organization"/>
    <property type="evidence" value="ECO:0007669"/>
    <property type="project" value="InterPro"/>
</dbReference>
<organism evidence="1 2">
    <name type="scientific">Rhynchophorus ferrugineus</name>
    <name type="common">Red palm weevil</name>
    <name type="synonym">Curculio ferrugineus</name>
    <dbReference type="NCBI Taxonomy" id="354439"/>
    <lineage>
        <taxon>Eukaryota</taxon>
        <taxon>Metazoa</taxon>
        <taxon>Ecdysozoa</taxon>
        <taxon>Arthropoda</taxon>
        <taxon>Hexapoda</taxon>
        <taxon>Insecta</taxon>
        <taxon>Pterygota</taxon>
        <taxon>Neoptera</taxon>
        <taxon>Endopterygota</taxon>
        <taxon>Coleoptera</taxon>
        <taxon>Polyphaga</taxon>
        <taxon>Cucujiformia</taxon>
        <taxon>Curculionidae</taxon>
        <taxon>Dryophthorinae</taxon>
        <taxon>Rhynchophorus</taxon>
    </lineage>
</organism>